<keyword evidence="2" id="KW-1185">Reference proteome</keyword>
<name>A0A6N4VBM4_9MYCO</name>
<evidence type="ECO:0000313" key="1">
    <source>
        <dbReference type="EMBL" id="BBX52225.1"/>
    </source>
</evidence>
<dbReference type="Proteomes" id="UP000466785">
    <property type="component" value="Chromosome"/>
</dbReference>
<organism evidence="1 2">
    <name type="scientific">Mycolicibacterium poriferae</name>
    <dbReference type="NCBI Taxonomy" id="39694"/>
    <lineage>
        <taxon>Bacteria</taxon>
        <taxon>Bacillati</taxon>
        <taxon>Actinomycetota</taxon>
        <taxon>Actinomycetes</taxon>
        <taxon>Mycobacteriales</taxon>
        <taxon>Mycobacteriaceae</taxon>
        <taxon>Mycolicibacterium</taxon>
    </lineage>
</organism>
<accession>A0A6N4VBM4</accession>
<gene>
    <name evidence="1" type="ORF">MPOR_32510</name>
</gene>
<reference evidence="1 2" key="1">
    <citation type="journal article" date="2019" name="Emerg. Microbes Infect.">
        <title>Comprehensive subspecies identification of 175 nontuberculous mycobacteria species based on 7547 genomic profiles.</title>
        <authorList>
            <person name="Matsumoto Y."/>
            <person name="Kinjo T."/>
            <person name="Motooka D."/>
            <person name="Nabeya D."/>
            <person name="Jung N."/>
            <person name="Uechi K."/>
            <person name="Horii T."/>
            <person name="Iida T."/>
            <person name="Fujita J."/>
            <person name="Nakamura S."/>
        </authorList>
    </citation>
    <scope>NUCLEOTIDE SEQUENCE [LARGE SCALE GENOMIC DNA]</scope>
    <source>
        <strain evidence="1 2">JCM 12603</strain>
    </source>
</reference>
<dbReference type="EMBL" id="AP022570">
    <property type="protein sequence ID" value="BBX52225.1"/>
    <property type="molecule type" value="Genomic_DNA"/>
</dbReference>
<sequence length="72" mass="8173">MEQQQVTSLENDGIIPVALTALSHWQALGAIVRDVMDFFLDWLEERGEPLIIQYDDSRFVVVDPDGSPSREL</sequence>
<dbReference type="AlphaFoldDB" id="A0A6N4VBM4"/>
<dbReference type="KEGG" id="mpof:MPOR_32510"/>
<protein>
    <submittedName>
        <fullName evidence="1">Uncharacterized protein</fullName>
    </submittedName>
</protein>
<proteinExistence type="predicted"/>
<evidence type="ECO:0000313" key="2">
    <source>
        <dbReference type="Proteomes" id="UP000466785"/>
    </source>
</evidence>